<reference evidence="1 2" key="1">
    <citation type="journal article" date="2019" name="Nat. Ecol. Evol.">
        <title>Megaphylogeny resolves global patterns of mushroom evolution.</title>
        <authorList>
            <person name="Varga T."/>
            <person name="Krizsan K."/>
            <person name="Foldi C."/>
            <person name="Dima B."/>
            <person name="Sanchez-Garcia M."/>
            <person name="Sanchez-Ramirez S."/>
            <person name="Szollosi G.J."/>
            <person name="Szarkandi J.G."/>
            <person name="Papp V."/>
            <person name="Albert L."/>
            <person name="Andreopoulos W."/>
            <person name="Angelini C."/>
            <person name="Antonin V."/>
            <person name="Barry K.W."/>
            <person name="Bougher N.L."/>
            <person name="Buchanan P."/>
            <person name="Buyck B."/>
            <person name="Bense V."/>
            <person name="Catcheside P."/>
            <person name="Chovatia M."/>
            <person name="Cooper J."/>
            <person name="Damon W."/>
            <person name="Desjardin D."/>
            <person name="Finy P."/>
            <person name="Geml J."/>
            <person name="Haridas S."/>
            <person name="Hughes K."/>
            <person name="Justo A."/>
            <person name="Karasinski D."/>
            <person name="Kautmanova I."/>
            <person name="Kiss B."/>
            <person name="Kocsube S."/>
            <person name="Kotiranta H."/>
            <person name="LaButti K.M."/>
            <person name="Lechner B.E."/>
            <person name="Liimatainen K."/>
            <person name="Lipzen A."/>
            <person name="Lukacs Z."/>
            <person name="Mihaltcheva S."/>
            <person name="Morgado L.N."/>
            <person name="Niskanen T."/>
            <person name="Noordeloos M.E."/>
            <person name="Ohm R.A."/>
            <person name="Ortiz-Santana B."/>
            <person name="Ovrebo C."/>
            <person name="Racz N."/>
            <person name="Riley R."/>
            <person name="Savchenko A."/>
            <person name="Shiryaev A."/>
            <person name="Soop K."/>
            <person name="Spirin V."/>
            <person name="Szebenyi C."/>
            <person name="Tomsovsky M."/>
            <person name="Tulloss R.E."/>
            <person name="Uehling J."/>
            <person name="Grigoriev I.V."/>
            <person name="Vagvolgyi C."/>
            <person name="Papp T."/>
            <person name="Martin F.M."/>
            <person name="Miettinen O."/>
            <person name="Hibbett D.S."/>
            <person name="Nagy L.G."/>
        </authorList>
    </citation>
    <scope>NUCLEOTIDE SEQUENCE [LARGE SCALE GENOMIC DNA]</scope>
    <source>
        <strain evidence="1 2">NL-1719</strain>
    </source>
</reference>
<evidence type="ECO:0000313" key="2">
    <source>
        <dbReference type="Proteomes" id="UP000308600"/>
    </source>
</evidence>
<organism evidence="1 2">
    <name type="scientific">Pluteus cervinus</name>
    <dbReference type="NCBI Taxonomy" id="181527"/>
    <lineage>
        <taxon>Eukaryota</taxon>
        <taxon>Fungi</taxon>
        <taxon>Dikarya</taxon>
        <taxon>Basidiomycota</taxon>
        <taxon>Agaricomycotina</taxon>
        <taxon>Agaricomycetes</taxon>
        <taxon>Agaricomycetidae</taxon>
        <taxon>Agaricales</taxon>
        <taxon>Pluteineae</taxon>
        <taxon>Pluteaceae</taxon>
        <taxon>Pluteus</taxon>
    </lineage>
</organism>
<dbReference type="EMBL" id="ML209256">
    <property type="protein sequence ID" value="TFK58650.1"/>
    <property type="molecule type" value="Genomic_DNA"/>
</dbReference>
<keyword evidence="2" id="KW-1185">Reference proteome</keyword>
<sequence>MAYRSNRTYYILVTPTSSAWSRTNHPNLPLFPIARSNAVRRPDIDIDTLDSSCGMRIPAGLGDFETTGIRWGAVQLSNASKNMVEGREAGRAKKVRRESDKGRYNVWAMRPIRRHQSKGIAAVWPEWNPGFQWIPTESSCLNASQKWWNKVEYWNKTQSSGFMGGGMRWIPTFQRNAQLDSGSPVESSGLQ</sequence>
<protein>
    <submittedName>
        <fullName evidence="1">Uncharacterized protein</fullName>
    </submittedName>
</protein>
<proteinExistence type="predicted"/>
<dbReference type="Proteomes" id="UP000308600">
    <property type="component" value="Unassembled WGS sequence"/>
</dbReference>
<name>A0ACD2ZZ16_9AGAR</name>
<accession>A0ACD2ZZ16</accession>
<evidence type="ECO:0000313" key="1">
    <source>
        <dbReference type="EMBL" id="TFK58650.1"/>
    </source>
</evidence>
<gene>
    <name evidence="1" type="ORF">BDN72DRAFT_865770</name>
</gene>